<protein>
    <submittedName>
        <fullName evidence="2">Uncharacterized protein</fullName>
    </submittedName>
</protein>
<proteinExistence type="predicted"/>
<evidence type="ECO:0000313" key="2">
    <source>
        <dbReference type="EMBL" id="CAH2105212.1"/>
    </source>
</evidence>
<feature type="region of interest" description="Disordered" evidence="1">
    <location>
        <begin position="71"/>
        <end position="94"/>
    </location>
</feature>
<accession>A0AAU9V4Q4</accession>
<keyword evidence="3" id="KW-1185">Reference proteome</keyword>
<name>A0AAU9V4Q4_EUPED</name>
<sequence>MLYPVLYYQYPYSYALCSATQKRTLQVQQNRCLRNDVVHRDTSTSTVEEFIKHITSRLFARVDNGPQVHLHGIAPLHRRPPEGRPLARELLQPS</sequence>
<reference evidence="2" key="1">
    <citation type="submission" date="2022-03" db="EMBL/GenBank/DDBJ databases">
        <authorList>
            <person name="Tunstrom K."/>
        </authorList>
    </citation>
    <scope>NUCLEOTIDE SEQUENCE</scope>
</reference>
<evidence type="ECO:0000313" key="3">
    <source>
        <dbReference type="Proteomes" id="UP001153954"/>
    </source>
</evidence>
<evidence type="ECO:0000256" key="1">
    <source>
        <dbReference type="SAM" id="MobiDB-lite"/>
    </source>
</evidence>
<dbReference type="AlphaFoldDB" id="A0AAU9V4Q4"/>
<dbReference type="EMBL" id="CAKOGL010000028">
    <property type="protein sequence ID" value="CAH2105212.1"/>
    <property type="molecule type" value="Genomic_DNA"/>
</dbReference>
<gene>
    <name evidence="2" type="ORF">EEDITHA_LOCUS19503</name>
</gene>
<dbReference type="Proteomes" id="UP001153954">
    <property type="component" value="Unassembled WGS sequence"/>
</dbReference>
<organism evidence="2 3">
    <name type="scientific">Euphydryas editha</name>
    <name type="common">Edith's checkerspot</name>
    <dbReference type="NCBI Taxonomy" id="104508"/>
    <lineage>
        <taxon>Eukaryota</taxon>
        <taxon>Metazoa</taxon>
        <taxon>Ecdysozoa</taxon>
        <taxon>Arthropoda</taxon>
        <taxon>Hexapoda</taxon>
        <taxon>Insecta</taxon>
        <taxon>Pterygota</taxon>
        <taxon>Neoptera</taxon>
        <taxon>Endopterygota</taxon>
        <taxon>Lepidoptera</taxon>
        <taxon>Glossata</taxon>
        <taxon>Ditrysia</taxon>
        <taxon>Papilionoidea</taxon>
        <taxon>Nymphalidae</taxon>
        <taxon>Nymphalinae</taxon>
        <taxon>Euphydryas</taxon>
    </lineage>
</organism>
<comment type="caution">
    <text evidence="2">The sequence shown here is derived from an EMBL/GenBank/DDBJ whole genome shotgun (WGS) entry which is preliminary data.</text>
</comment>